<evidence type="ECO:0000256" key="4">
    <source>
        <dbReference type="ARBA" id="ARBA00023163"/>
    </source>
</evidence>
<dbReference type="Gene3D" id="4.10.280.10">
    <property type="entry name" value="Helix-loop-helix DNA-binding domain"/>
    <property type="match status" value="1"/>
</dbReference>
<keyword evidence="5" id="KW-0539">Nucleus</keyword>
<evidence type="ECO:0000313" key="9">
    <source>
        <dbReference type="Proteomes" id="UP000189580"/>
    </source>
</evidence>
<dbReference type="InterPro" id="IPR036638">
    <property type="entry name" value="HLH_DNA-bd_sf"/>
</dbReference>
<dbReference type="SUPFAM" id="SSF47459">
    <property type="entry name" value="HLH, helix-loop-helix DNA-binding domain"/>
    <property type="match status" value="1"/>
</dbReference>
<dbReference type="GO" id="GO:0000981">
    <property type="term" value="F:DNA-binding transcription factor activity, RNA polymerase II-specific"/>
    <property type="evidence" value="ECO:0007669"/>
    <property type="project" value="TreeGrafter"/>
</dbReference>
<dbReference type="GeneID" id="30036000"/>
<dbReference type="InterPro" id="IPR052207">
    <property type="entry name" value="Max-like/E-box_TFs"/>
</dbReference>
<dbReference type="KEGG" id="slb:AWJ20_3925"/>
<dbReference type="PANTHER" id="PTHR15741">
    <property type="entry name" value="BASIC HELIX-LOOP-HELIX ZIP TRANSCRIPTION FACTOR"/>
    <property type="match status" value="1"/>
</dbReference>
<keyword evidence="9" id="KW-1185">Reference proteome</keyword>
<evidence type="ECO:0000259" key="7">
    <source>
        <dbReference type="PROSITE" id="PS50888"/>
    </source>
</evidence>
<dbReference type="Proteomes" id="UP000189580">
    <property type="component" value="Chromosome c"/>
</dbReference>
<evidence type="ECO:0000256" key="2">
    <source>
        <dbReference type="ARBA" id="ARBA00023015"/>
    </source>
</evidence>
<dbReference type="InterPro" id="IPR057072">
    <property type="entry name" value="bHLH_INO4"/>
</dbReference>
<dbReference type="PANTHER" id="PTHR15741:SF27">
    <property type="entry name" value="TRANSCRIPTION FACTOR AP-4"/>
    <property type="match status" value="1"/>
</dbReference>
<feature type="domain" description="BHLH" evidence="7">
    <location>
        <begin position="83"/>
        <end position="135"/>
    </location>
</feature>
<dbReference type="OrthoDB" id="5778525at2759"/>
<comment type="subcellular location">
    <subcellularLocation>
        <location evidence="1">Nucleus</location>
    </subcellularLocation>
</comment>
<feature type="region of interest" description="Disordered" evidence="6">
    <location>
        <begin position="1"/>
        <end position="79"/>
    </location>
</feature>
<dbReference type="InterPro" id="IPR011598">
    <property type="entry name" value="bHLH_dom"/>
</dbReference>
<accession>A0A161HGV5</accession>
<dbReference type="AlphaFoldDB" id="A0A161HGV5"/>
<reference evidence="8 9" key="1">
    <citation type="submission" date="2016-02" db="EMBL/GenBank/DDBJ databases">
        <title>Complete genome sequence and transcriptome regulation of the pentose utilising yeast Sugiyamaella lignohabitans.</title>
        <authorList>
            <person name="Bellasio M."/>
            <person name="Peymann A."/>
            <person name="Valli M."/>
            <person name="Sipitzky M."/>
            <person name="Graf A."/>
            <person name="Sauer M."/>
            <person name="Marx H."/>
            <person name="Mattanovich D."/>
        </authorList>
    </citation>
    <scope>NUCLEOTIDE SEQUENCE [LARGE SCALE GENOMIC DNA]</scope>
    <source>
        <strain evidence="8 9">CBS 10342</strain>
    </source>
</reference>
<proteinExistence type="predicted"/>
<sequence>MTDNYHASNDLLPGKASDVNDQSNNRHEEQFQDTAAKATNGIKHEPQASNLEPLPPKKIRRKASTLPPPVARKDKGAALSLEEKKANHIASEQRRRQAIRQEFDKICELVPDLDLSKSRSEVVVLERTVSFLLHLMEENKALRELATSHSIELPADLAADTDNRRIIPANSASGYETSTHSRS</sequence>
<dbReference type="Pfam" id="PF23181">
    <property type="entry name" value="bHLH_INO4"/>
    <property type="match status" value="1"/>
</dbReference>
<evidence type="ECO:0000256" key="3">
    <source>
        <dbReference type="ARBA" id="ARBA00023125"/>
    </source>
</evidence>
<evidence type="ECO:0000256" key="6">
    <source>
        <dbReference type="SAM" id="MobiDB-lite"/>
    </source>
</evidence>
<dbReference type="EMBL" id="CP014500">
    <property type="protein sequence ID" value="ANB11127.1"/>
    <property type="molecule type" value="Genomic_DNA"/>
</dbReference>
<keyword evidence="3" id="KW-0238">DNA-binding</keyword>
<name>A0A161HGV5_9ASCO</name>
<protein>
    <recommendedName>
        <fullName evidence="7">BHLH domain-containing protein</fullName>
    </recommendedName>
</protein>
<evidence type="ECO:0000256" key="5">
    <source>
        <dbReference type="ARBA" id="ARBA00023242"/>
    </source>
</evidence>
<evidence type="ECO:0000256" key="1">
    <source>
        <dbReference type="ARBA" id="ARBA00004123"/>
    </source>
</evidence>
<keyword evidence="4" id="KW-0804">Transcription</keyword>
<keyword evidence="2" id="KW-0805">Transcription regulation</keyword>
<gene>
    <name evidence="8" type="ORF">AWJ20_3925</name>
</gene>
<dbReference type="GO" id="GO:0005634">
    <property type="term" value="C:nucleus"/>
    <property type="evidence" value="ECO:0007669"/>
    <property type="project" value="UniProtKB-SubCell"/>
</dbReference>
<dbReference type="GO" id="GO:0000978">
    <property type="term" value="F:RNA polymerase II cis-regulatory region sequence-specific DNA binding"/>
    <property type="evidence" value="ECO:0007669"/>
    <property type="project" value="TreeGrafter"/>
</dbReference>
<dbReference type="GO" id="GO:0046983">
    <property type="term" value="F:protein dimerization activity"/>
    <property type="evidence" value="ECO:0007669"/>
    <property type="project" value="InterPro"/>
</dbReference>
<dbReference type="SMART" id="SM00353">
    <property type="entry name" value="HLH"/>
    <property type="match status" value="1"/>
</dbReference>
<organism evidence="8 9">
    <name type="scientific">Sugiyamaella lignohabitans</name>
    <dbReference type="NCBI Taxonomy" id="796027"/>
    <lineage>
        <taxon>Eukaryota</taxon>
        <taxon>Fungi</taxon>
        <taxon>Dikarya</taxon>
        <taxon>Ascomycota</taxon>
        <taxon>Saccharomycotina</taxon>
        <taxon>Dipodascomycetes</taxon>
        <taxon>Dipodascales</taxon>
        <taxon>Trichomonascaceae</taxon>
        <taxon>Sugiyamaella</taxon>
    </lineage>
</organism>
<dbReference type="PROSITE" id="PS50888">
    <property type="entry name" value="BHLH"/>
    <property type="match status" value="1"/>
</dbReference>
<dbReference type="RefSeq" id="XP_018733604.1">
    <property type="nucleotide sequence ID" value="XM_018880966.1"/>
</dbReference>
<evidence type="ECO:0000313" key="8">
    <source>
        <dbReference type="EMBL" id="ANB11127.1"/>
    </source>
</evidence>